<evidence type="ECO:0000313" key="2">
    <source>
        <dbReference type="Proteomes" id="UP000634668"/>
    </source>
</evidence>
<reference evidence="1" key="2">
    <citation type="submission" date="2020-09" db="EMBL/GenBank/DDBJ databases">
        <authorList>
            <person name="Sun Q."/>
            <person name="Kim S."/>
        </authorList>
    </citation>
    <scope>NUCLEOTIDE SEQUENCE</scope>
    <source>
        <strain evidence="1">KCTC 12113</strain>
    </source>
</reference>
<accession>A0A918IYN9</accession>
<comment type="caution">
    <text evidence="1">The sequence shown here is derived from an EMBL/GenBank/DDBJ whole genome shotgun (WGS) entry which is preliminary data.</text>
</comment>
<dbReference type="GO" id="GO:0003677">
    <property type="term" value="F:DNA binding"/>
    <property type="evidence" value="ECO:0007669"/>
    <property type="project" value="InterPro"/>
</dbReference>
<name>A0A918IYN9_9FLAO</name>
<gene>
    <name evidence="1" type="ORF">GCM10007383_24760</name>
</gene>
<dbReference type="Proteomes" id="UP000634668">
    <property type="component" value="Unassembled WGS sequence"/>
</dbReference>
<organism evidence="1 2">
    <name type="scientific">Arenibacter certesii</name>
    <dbReference type="NCBI Taxonomy" id="228955"/>
    <lineage>
        <taxon>Bacteria</taxon>
        <taxon>Pseudomonadati</taxon>
        <taxon>Bacteroidota</taxon>
        <taxon>Flavobacteriia</taxon>
        <taxon>Flavobacteriales</taxon>
        <taxon>Flavobacteriaceae</taxon>
        <taxon>Arenibacter</taxon>
    </lineage>
</organism>
<dbReference type="EMBL" id="BMWP01000017">
    <property type="protein sequence ID" value="GGW39111.1"/>
    <property type="molecule type" value="Genomic_DNA"/>
</dbReference>
<dbReference type="RefSeq" id="WP_034235316.1">
    <property type="nucleotide sequence ID" value="NZ_BMWP01000017.1"/>
</dbReference>
<protein>
    <submittedName>
        <fullName evidence="1">Uncharacterized protein</fullName>
    </submittedName>
</protein>
<keyword evidence="2" id="KW-1185">Reference proteome</keyword>
<reference evidence="1" key="1">
    <citation type="journal article" date="2014" name="Int. J. Syst. Evol. Microbiol.">
        <title>Complete genome sequence of Corynebacterium casei LMG S-19264T (=DSM 44701T), isolated from a smear-ripened cheese.</title>
        <authorList>
            <consortium name="US DOE Joint Genome Institute (JGI-PGF)"/>
            <person name="Walter F."/>
            <person name="Albersmeier A."/>
            <person name="Kalinowski J."/>
            <person name="Ruckert C."/>
        </authorList>
    </citation>
    <scope>NUCLEOTIDE SEQUENCE</scope>
    <source>
        <strain evidence="1">KCTC 12113</strain>
    </source>
</reference>
<proteinExistence type="predicted"/>
<dbReference type="AlphaFoldDB" id="A0A918IYN9"/>
<dbReference type="SUPFAM" id="SSF56349">
    <property type="entry name" value="DNA breaking-rejoining enzymes"/>
    <property type="match status" value="1"/>
</dbReference>
<sequence length="89" mass="9986">MPLIGSPVGAGVTLVLKPYNLTIIYIVTTVTKAGIRGFIFLPENFAYIYTVSKHLAHREIRSTEIYAKIIDKKMKEVANLLPKLNLELL</sequence>
<dbReference type="InterPro" id="IPR011010">
    <property type="entry name" value="DNA_brk_join_enz"/>
</dbReference>
<evidence type="ECO:0000313" key="1">
    <source>
        <dbReference type="EMBL" id="GGW39111.1"/>
    </source>
</evidence>